<dbReference type="CDD" id="cd17793">
    <property type="entry name" value="HipA"/>
    <property type="match status" value="1"/>
</dbReference>
<dbReference type="Pfam" id="PF13657">
    <property type="entry name" value="Couple_hipA"/>
    <property type="match status" value="1"/>
</dbReference>
<evidence type="ECO:0000256" key="3">
    <source>
        <dbReference type="ARBA" id="ARBA00022777"/>
    </source>
</evidence>
<gene>
    <name evidence="6" type="ORF">SAMN02745119_03323</name>
</gene>
<evidence type="ECO:0000256" key="2">
    <source>
        <dbReference type="ARBA" id="ARBA00022679"/>
    </source>
</evidence>
<accession>A0A1T4S821</accession>
<dbReference type="EMBL" id="FUWR01000033">
    <property type="protein sequence ID" value="SKA24383.1"/>
    <property type="molecule type" value="Genomic_DNA"/>
</dbReference>
<dbReference type="Gene3D" id="1.10.1070.20">
    <property type="match status" value="1"/>
</dbReference>
<dbReference type="Proteomes" id="UP000190102">
    <property type="component" value="Unassembled WGS sequence"/>
</dbReference>
<dbReference type="GO" id="GO:0005829">
    <property type="term" value="C:cytosol"/>
    <property type="evidence" value="ECO:0007669"/>
    <property type="project" value="TreeGrafter"/>
</dbReference>
<dbReference type="InterPro" id="IPR012893">
    <property type="entry name" value="HipA-like_C"/>
</dbReference>
<evidence type="ECO:0000259" key="5">
    <source>
        <dbReference type="Pfam" id="PF13657"/>
    </source>
</evidence>
<dbReference type="NCBIfam" id="TIGR03071">
    <property type="entry name" value="couple_hipA"/>
    <property type="match status" value="1"/>
</dbReference>
<dbReference type="STRING" id="115783.SAMN02745119_03323"/>
<evidence type="ECO:0000313" key="6">
    <source>
        <dbReference type="EMBL" id="SKA24383.1"/>
    </source>
</evidence>
<keyword evidence="3 6" id="KW-0418">Kinase</keyword>
<evidence type="ECO:0000256" key="1">
    <source>
        <dbReference type="ARBA" id="ARBA00010164"/>
    </source>
</evidence>
<feature type="domain" description="HipA N-terminal subdomain 1" evidence="5">
    <location>
        <begin position="2"/>
        <end position="94"/>
    </location>
</feature>
<dbReference type="InterPro" id="IPR052028">
    <property type="entry name" value="HipA_Ser/Thr_kinase"/>
</dbReference>
<comment type="similarity">
    <text evidence="1">Belongs to the HipA Ser/Thr kinase family.</text>
</comment>
<name>A0A1T4S821_9BACT</name>
<keyword evidence="7" id="KW-1185">Reference proteome</keyword>
<dbReference type="InterPro" id="IPR017508">
    <property type="entry name" value="HipA_N1"/>
</dbReference>
<organism evidence="6 7">
    <name type="scientific">Trichlorobacter thiogenes</name>
    <dbReference type="NCBI Taxonomy" id="115783"/>
    <lineage>
        <taxon>Bacteria</taxon>
        <taxon>Pseudomonadati</taxon>
        <taxon>Thermodesulfobacteriota</taxon>
        <taxon>Desulfuromonadia</taxon>
        <taxon>Geobacterales</taxon>
        <taxon>Geobacteraceae</taxon>
        <taxon>Trichlorobacter</taxon>
    </lineage>
</organism>
<proteinExistence type="inferred from homology"/>
<sequence length="410" mass="45242">MLHVYFDGRYVADLWLENKSYCFRYRGLDVPAISLTLPVRVAPYLHDEAKSYFANLLPEGEARTAIEMRLGISRGDDYALLRRIGGDCTGAVTVFPHGVQPSATPTYAPLSPAELIQLVQELPRNPLYTGHGGAVRLSLPGVQHKMALYVENGTFHLPENGAPSSHIMKVPITTVPGVAGTVENETFTMTLARMAGLNVPDVTLQTIGSTPVFLTRRFDRYQDANGILRRILQEDLCQLMGLEPTIKYQNAGGPSLEDCANIIRRYSADSLADIEQLIRWALFNLVVGNADAHAKNIALMQHHGIIRLAPFYDLLSTSVYGKSLDSGLAMSIGREYEPEKISRENISQCAEFIDVKLRLVQKAGRDLIERITSTVGSTVQLHQKSYGEHSVVQAIADQAVKRAKALDNLL</sequence>
<dbReference type="PANTHER" id="PTHR37419">
    <property type="entry name" value="SERINE/THREONINE-PROTEIN KINASE TOXIN HIPA"/>
    <property type="match status" value="1"/>
</dbReference>
<dbReference type="AlphaFoldDB" id="A0A1T4S821"/>
<evidence type="ECO:0000259" key="4">
    <source>
        <dbReference type="Pfam" id="PF07804"/>
    </source>
</evidence>
<protein>
    <submittedName>
        <fullName evidence="6">Serine/threonine-protein kinase HipA</fullName>
    </submittedName>
</protein>
<dbReference type="Pfam" id="PF07804">
    <property type="entry name" value="HipA_C"/>
    <property type="match status" value="1"/>
</dbReference>
<keyword evidence="2" id="KW-0808">Transferase</keyword>
<feature type="domain" description="HipA-like C-terminal" evidence="4">
    <location>
        <begin position="137"/>
        <end position="374"/>
    </location>
</feature>
<evidence type="ECO:0000313" key="7">
    <source>
        <dbReference type="Proteomes" id="UP000190102"/>
    </source>
</evidence>
<reference evidence="7" key="1">
    <citation type="submission" date="2017-02" db="EMBL/GenBank/DDBJ databases">
        <authorList>
            <person name="Varghese N."/>
            <person name="Submissions S."/>
        </authorList>
    </citation>
    <scope>NUCLEOTIDE SEQUENCE [LARGE SCALE GENOMIC DNA]</scope>
    <source>
        <strain evidence="7">ATCC BAA-34</strain>
    </source>
</reference>
<dbReference type="GO" id="GO:0004674">
    <property type="term" value="F:protein serine/threonine kinase activity"/>
    <property type="evidence" value="ECO:0007669"/>
    <property type="project" value="TreeGrafter"/>
</dbReference>
<dbReference type="PANTHER" id="PTHR37419:SF1">
    <property type="entry name" value="SERINE_THREONINE-PROTEIN KINASE TOXIN HIPA"/>
    <property type="match status" value="1"/>
</dbReference>